<comment type="caution">
    <text evidence="4">The sequence shown here is derived from an EMBL/GenBank/DDBJ whole genome shotgun (WGS) entry which is preliminary data.</text>
</comment>
<organism evidence="4 5">
    <name type="scientific">Pseudonocardia parietis</name>
    <dbReference type="NCBI Taxonomy" id="570936"/>
    <lineage>
        <taxon>Bacteria</taxon>
        <taxon>Bacillati</taxon>
        <taxon>Actinomycetota</taxon>
        <taxon>Actinomycetes</taxon>
        <taxon>Pseudonocardiales</taxon>
        <taxon>Pseudonocardiaceae</taxon>
        <taxon>Pseudonocardia</taxon>
    </lineage>
</organism>
<protein>
    <submittedName>
        <fullName evidence="4">Uncharacterized protein</fullName>
    </submittedName>
</protein>
<keyword evidence="2" id="KW-0472">Membrane</keyword>
<proteinExistence type="predicted"/>
<keyword evidence="5" id="KW-1185">Reference proteome</keyword>
<evidence type="ECO:0000313" key="5">
    <source>
        <dbReference type="Proteomes" id="UP001519295"/>
    </source>
</evidence>
<evidence type="ECO:0000256" key="1">
    <source>
        <dbReference type="SAM" id="MobiDB-lite"/>
    </source>
</evidence>
<dbReference type="SUPFAM" id="SSF50956">
    <property type="entry name" value="Thermostable phytase (3-phytase)"/>
    <property type="match status" value="1"/>
</dbReference>
<name>A0ABS4W1F9_9PSEU</name>
<gene>
    <name evidence="4" type="ORF">JOF36_005644</name>
</gene>
<feature type="region of interest" description="Disordered" evidence="1">
    <location>
        <begin position="14"/>
        <end position="38"/>
    </location>
</feature>
<keyword evidence="3" id="KW-0732">Signal</keyword>
<evidence type="ECO:0000256" key="2">
    <source>
        <dbReference type="SAM" id="Phobius"/>
    </source>
</evidence>
<keyword evidence="2" id="KW-1133">Transmembrane helix</keyword>
<feature type="chain" id="PRO_5046189081" evidence="3">
    <location>
        <begin position="20"/>
        <end position="370"/>
    </location>
</feature>
<dbReference type="EMBL" id="JAGINU010000001">
    <property type="protein sequence ID" value="MBP2369948.1"/>
    <property type="molecule type" value="Genomic_DNA"/>
</dbReference>
<feature type="signal peptide" evidence="3">
    <location>
        <begin position="1"/>
        <end position="19"/>
    </location>
</feature>
<dbReference type="RefSeq" id="WP_210032713.1">
    <property type="nucleotide sequence ID" value="NZ_JAGINU010000001.1"/>
</dbReference>
<feature type="transmembrane region" description="Helical" evidence="2">
    <location>
        <begin position="342"/>
        <end position="365"/>
    </location>
</feature>
<keyword evidence="2" id="KW-0812">Transmembrane</keyword>
<evidence type="ECO:0000256" key="3">
    <source>
        <dbReference type="SAM" id="SignalP"/>
    </source>
</evidence>
<accession>A0ABS4W1F9</accession>
<evidence type="ECO:0000313" key="4">
    <source>
        <dbReference type="EMBL" id="MBP2369948.1"/>
    </source>
</evidence>
<reference evidence="4 5" key="1">
    <citation type="submission" date="2021-03" db="EMBL/GenBank/DDBJ databases">
        <title>Sequencing the genomes of 1000 actinobacteria strains.</title>
        <authorList>
            <person name="Klenk H.-P."/>
        </authorList>
    </citation>
    <scope>NUCLEOTIDE SEQUENCE [LARGE SCALE GENOMIC DNA]</scope>
    <source>
        <strain evidence="4 5">DSM 45256</strain>
    </source>
</reference>
<sequence length="370" mass="36807">MLVSAVALLAPAGQPHASAAVPGAPDAPVSAPEGPPGVAVAQPEPVCTAQDPRVAELSGLVADGPPGASPERYHAIPDGGGTAEVFTLDPATCAVTAVRDTGIPVTDVEDLGVTPDGALWLADVGDNGARRDTVRLVVVPVSGPPRVHDLVYADGPRDAEAVLVGDDGIPLIVEKTTGVAGVYRPARPLDGAGPVTLERVTGVVLPYSTTTGGPLGAVGSRTVTGAAVGPPGAADGRAVALRTYTDAWVFPLRGGPAEPATADALVEALRGSPLPVPLPDEPQGEAVAWDGRGTLHSGSEARGMSQAAVRAVPGVLAVATTTAAPMVEQPAEAPAVRSFPPWLPAATGAGVLGALLLAGIGAMTLHGRRR</sequence>
<dbReference type="Proteomes" id="UP001519295">
    <property type="component" value="Unassembled WGS sequence"/>
</dbReference>